<evidence type="ECO:0000256" key="4">
    <source>
        <dbReference type="ARBA" id="ARBA00023136"/>
    </source>
</evidence>
<dbReference type="AlphaFoldDB" id="A0A073KIS7"/>
<keyword evidence="2 5" id="KW-0812">Transmembrane</keyword>
<feature type="transmembrane region" description="Helical" evidence="5">
    <location>
        <begin position="176"/>
        <end position="200"/>
    </location>
</feature>
<feature type="transmembrane region" description="Helical" evidence="5">
    <location>
        <begin position="367"/>
        <end position="386"/>
    </location>
</feature>
<dbReference type="PANTHER" id="PTHR43471:SF3">
    <property type="entry name" value="ABC TRANSPORTER PERMEASE PROTEIN NATB"/>
    <property type="match status" value="1"/>
</dbReference>
<keyword evidence="4 5" id="KW-0472">Membrane</keyword>
<feature type="transmembrane region" description="Helical" evidence="5">
    <location>
        <begin position="334"/>
        <end position="355"/>
    </location>
</feature>
<evidence type="ECO:0000256" key="5">
    <source>
        <dbReference type="SAM" id="Phobius"/>
    </source>
</evidence>
<dbReference type="Proteomes" id="UP000027778">
    <property type="component" value="Unassembled WGS sequence"/>
</dbReference>
<feature type="transmembrane region" description="Helical" evidence="5">
    <location>
        <begin position="307"/>
        <end position="328"/>
    </location>
</feature>
<sequence length="408" mass="45323">MRKFSHVFSFYFKESFLSKKTLITSGILFLIVFGIFGFNHFTSDGDKNKDKDKIAVVTESSTYKVQEDEVNKLLPSAKATVGSKEDFEKLRKQVEEGELDGLFHVTEKNGVPEVTYMYNGFPSQTVSTIMASYLKQQYTAVTIAKNNVSPEVAQQLQMEIPVKQEAIKDRTSSFGIAYFFTFALYMFIIGFGNAIAMNIASEKASRVMEVMLPKVKPLTMMYAKILAVVSTALLQLAILACGYLIPYVLGWVNLESASLFGVPIDFTKLDAKVISMFLIYFVTGYLLYAMMYAAAGAVVSKTEDLQAVSFPIMILIMAAFFISIKSLSDPNSTIVVVSSYVPFFTPMVTFSRIVAGEAGVLEITITLAVLLVTIGILNAVTSRIYVNGVMNYSDKVKFKDLAKFIKRQ</sequence>
<reference evidence="7 8" key="1">
    <citation type="submission" date="2014-06" db="EMBL/GenBank/DDBJ databases">
        <title>Draft genome sequence of Bacillus gaemokensis JCM 15801 (MCCC 1A00707).</title>
        <authorList>
            <person name="Lai Q."/>
            <person name="Liu Y."/>
            <person name="Shao Z."/>
        </authorList>
    </citation>
    <scope>NUCLEOTIDE SEQUENCE [LARGE SCALE GENOMIC DNA]</scope>
    <source>
        <strain evidence="7 8">JCM 15801</strain>
    </source>
</reference>
<dbReference type="Pfam" id="PF12698">
    <property type="entry name" value="ABC2_membrane_3"/>
    <property type="match status" value="1"/>
</dbReference>
<gene>
    <name evidence="7" type="ORF">BAGA_04050</name>
</gene>
<dbReference type="GO" id="GO:0016020">
    <property type="term" value="C:membrane"/>
    <property type="evidence" value="ECO:0007669"/>
    <property type="project" value="UniProtKB-SubCell"/>
</dbReference>
<dbReference type="eggNOG" id="COG1668">
    <property type="taxonomic scope" value="Bacteria"/>
</dbReference>
<dbReference type="EMBL" id="JOTM01000001">
    <property type="protein sequence ID" value="KEK26420.1"/>
    <property type="molecule type" value="Genomic_DNA"/>
</dbReference>
<keyword evidence="3 5" id="KW-1133">Transmembrane helix</keyword>
<evidence type="ECO:0000256" key="1">
    <source>
        <dbReference type="ARBA" id="ARBA00004141"/>
    </source>
</evidence>
<evidence type="ECO:0000313" key="7">
    <source>
        <dbReference type="EMBL" id="KEK26420.1"/>
    </source>
</evidence>
<accession>A0A073KIS7</accession>
<evidence type="ECO:0000256" key="2">
    <source>
        <dbReference type="ARBA" id="ARBA00022692"/>
    </source>
</evidence>
<dbReference type="GO" id="GO:0140359">
    <property type="term" value="F:ABC-type transporter activity"/>
    <property type="evidence" value="ECO:0007669"/>
    <property type="project" value="InterPro"/>
</dbReference>
<dbReference type="OrthoDB" id="9768837at2"/>
<evidence type="ECO:0000256" key="3">
    <source>
        <dbReference type="ARBA" id="ARBA00022989"/>
    </source>
</evidence>
<evidence type="ECO:0000313" key="8">
    <source>
        <dbReference type="Proteomes" id="UP000027778"/>
    </source>
</evidence>
<evidence type="ECO:0000259" key="6">
    <source>
        <dbReference type="Pfam" id="PF12698"/>
    </source>
</evidence>
<proteinExistence type="predicted"/>
<protein>
    <submittedName>
        <fullName evidence="7">Sodium export permease</fullName>
    </submittedName>
</protein>
<keyword evidence="8" id="KW-1185">Reference proteome</keyword>
<name>A0A073KIS7_9BACI</name>
<comment type="caution">
    <text evidence="7">The sequence shown here is derived from an EMBL/GenBank/DDBJ whole genome shotgun (WGS) entry which is preliminary data.</text>
</comment>
<comment type="subcellular location">
    <subcellularLocation>
        <location evidence="1">Membrane</location>
        <topology evidence="1">Multi-pass membrane protein</topology>
    </subcellularLocation>
</comment>
<feature type="transmembrane region" description="Helical" evidence="5">
    <location>
        <begin position="21"/>
        <end position="41"/>
    </location>
</feature>
<dbReference type="STRING" id="574375.AZF08_04100"/>
<organism evidence="7 8">
    <name type="scientific">Bacillus gaemokensis</name>
    <dbReference type="NCBI Taxonomy" id="574375"/>
    <lineage>
        <taxon>Bacteria</taxon>
        <taxon>Bacillati</taxon>
        <taxon>Bacillota</taxon>
        <taxon>Bacilli</taxon>
        <taxon>Bacillales</taxon>
        <taxon>Bacillaceae</taxon>
        <taxon>Bacillus</taxon>
        <taxon>Bacillus cereus group</taxon>
    </lineage>
</organism>
<dbReference type="RefSeq" id="WP_033672788.1">
    <property type="nucleotide sequence ID" value="NZ_JOTM01000001.1"/>
</dbReference>
<dbReference type="PANTHER" id="PTHR43471">
    <property type="entry name" value="ABC TRANSPORTER PERMEASE"/>
    <property type="match status" value="1"/>
</dbReference>
<feature type="domain" description="ABC-2 type transporter transmembrane" evidence="6">
    <location>
        <begin position="19"/>
        <end position="379"/>
    </location>
</feature>
<feature type="transmembrane region" description="Helical" evidence="5">
    <location>
        <begin position="221"/>
        <end position="245"/>
    </location>
</feature>
<feature type="transmembrane region" description="Helical" evidence="5">
    <location>
        <begin position="273"/>
        <end position="295"/>
    </location>
</feature>
<dbReference type="InterPro" id="IPR013525">
    <property type="entry name" value="ABC2_TM"/>
</dbReference>